<dbReference type="RefSeq" id="WP_171200784.1">
    <property type="nucleotide sequence ID" value="NZ_JABEND010000010.1"/>
</dbReference>
<feature type="transmembrane region" description="Helical" evidence="6">
    <location>
        <begin position="109"/>
        <end position="129"/>
    </location>
</feature>
<dbReference type="GO" id="GO:0005886">
    <property type="term" value="C:plasma membrane"/>
    <property type="evidence" value="ECO:0007669"/>
    <property type="project" value="UniProtKB-SubCell"/>
</dbReference>
<dbReference type="EMBL" id="JABEND010000010">
    <property type="protein sequence ID" value="NNG37081.1"/>
    <property type="molecule type" value="Genomic_DNA"/>
</dbReference>
<sequence length="312" mass="32586">MTTQALIGGLLGALAAAGLWLALVFSPPLRRRRLADRVAPYLGGADVPSRLLAGSEKPSGTVVGRLTAPLLRDAVSFVDRVVGGQASVRRRLGALDSPMTVDQFRTEQVLWGTAGAGIGVLLGLVAVLGGQSNPLIIAVLVVVCAIGGVLARDWWLTQAVSKRDAQILVEFPVVAEMLALAVTAGEGPLGAIDRVSRLAQGQLAGQLQSLVAETRSGTPMMTAISALRDRTHLEALARFLDGMIVAVERGTPLADVLRAQAADVRALGKRQLLESGGKKEIAMMIPVVFIVLPVTILFAMYPGLVAITAVAT</sequence>
<keyword evidence="5 6" id="KW-0472">Membrane</keyword>
<organism evidence="8 9">
    <name type="scientific">Nakamurella aerolata</name>
    <dbReference type="NCBI Taxonomy" id="1656892"/>
    <lineage>
        <taxon>Bacteria</taxon>
        <taxon>Bacillati</taxon>
        <taxon>Actinomycetota</taxon>
        <taxon>Actinomycetes</taxon>
        <taxon>Nakamurellales</taxon>
        <taxon>Nakamurellaceae</taxon>
        <taxon>Nakamurella</taxon>
    </lineage>
</organism>
<keyword evidence="2" id="KW-1003">Cell membrane</keyword>
<feature type="transmembrane region" description="Helical" evidence="6">
    <location>
        <begin position="6"/>
        <end position="25"/>
    </location>
</feature>
<evidence type="ECO:0000256" key="1">
    <source>
        <dbReference type="ARBA" id="ARBA00004651"/>
    </source>
</evidence>
<evidence type="ECO:0000256" key="3">
    <source>
        <dbReference type="ARBA" id="ARBA00022692"/>
    </source>
</evidence>
<comment type="subcellular location">
    <subcellularLocation>
        <location evidence="1">Cell membrane</location>
        <topology evidence="1">Multi-pass membrane protein</topology>
    </subcellularLocation>
</comment>
<dbReference type="Proteomes" id="UP000562984">
    <property type="component" value="Unassembled WGS sequence"/>
</dbReference>
<evidence type="ECO:0000313" key="8">
    <source>
        <dbReference type="EMBL" id="NNG37081.1"/>
    </source>
</evidence>
<name>A0A849AD08_9ACTN</name>
<dbReference type="InterPro" id="IPR018076">
    <property type="entry name" value="T2SS_GspF_dom"/>
</dbReference>
<gene>
    <name evidence="8" type="ORF">HKD39_15470</name>
</gene>
<keyword evidence="9" id="KW-1185">Reference proteome</keyword>
<evidence type="ECO:0000313" key="9">
    <source>
        <dbReference type="Proteomes" id="UP000562984"/>
    </source>
</evidence>
<feature type="domain" description="Type II secretion system protein GspF" evidence="7">
    <location>
        <begin position="176"/>
        <end position="299"/>
    </location>
</feature>
<evidence type="ECO:0000256" key="2">
    <source>
        <dbReference type="ARBA" id="ARBA00022475"/>
    </source>
</evidence>
<evidence type="ECO:0000259" key="7">
    <source>
        <dbReference type="Pfam" id="PF00482"/>
    </source>
</evidence>
<evidence type="ECO:0000256" key="5">
    <source>
        <dbReference type="ARBA" id="ARBA00023136"/>
    </source>
</evidence>
<comment type="caution">
    <text evidence="8">The sequence shown here is derived from an EMBL/GenBank/DDBJ whole genome shotgun (WGS) entry which is preliminary data.</text>
</comment>
<reference evidence="8 9" key="1">
    <citation type="submission" date="2020-05" db="EMBL/GenBank/DDBJ databases">
        <title>Nakamurella sp. DB0629 isolated from air conditioner.</title>
        <authorList>
            <person name="Kim D.H."/>
            <person name="Kim D.-U."/>
        </authorList>
    </citation>
    <scope>NUCLEOTIDE SEQUENCE [LARGE SCALE GENOMIC DNA]</scope>
    <source>
        <strain evidence="8 9">DB0629</strain>
    </source>
</reference>
<proteinExistence type="predicted"/>
<dbReference type="PANTHER" id="PTHR35007">
    <property type="entry name" value="INTEGRAL MEMBRANE PROTEIN-RELATED"/>
    <property type="match status" value="1"/>
</dbReference>
<dbReference type="AlphaFoldDB" id="A0A849AD08"/>
<dbReference type="Pfam" id="PF00482">
    <property type="entry name" value="T2SSF"/>
    <property type="match status" value="1"/>
</dbReference>
<keyword evidence="3 6" id="KW-0812">Transmembrane</keyword>
<protein>
    <submittedName>
        <fullName evidence="8">Pilus assembly protein TadB</fullName>
    </submittedName>
</protein>
<dbReference type="PANTHER" id="PTHR35007:SF4">
    <property type="entry name" value="CONSERVED TRANSMEMBRANE PROTEIN-RELATED"/>
    <property type="match status" value="1"/>
</dbReference>
<accession>A0A849AD08</accession>
<feature type="transmembrane region" description="Helical" evidence="6">
    <location>
        <begin position="135"/>
        <end position="155"/>
    </location>
</feature>
<keyword evidence="4 6" id="KW-1133">Transmembrane helix</keyword>
<feature type="transmembrane region" description="Helical" evidence="6">
    <location>
        <begin position="287"/>
        <end position="311"/>
    </location>
</feature>
<evidence type="ECO:0000256" key="4">
    <source>
        <dbReference type="ARBA" id="ARBA00022989"/>
    </source>
</evidence>
<evidence type="ECO:0000256" key="6">
    <source>
        <dbReference type="SAM" id="Phobius"/>
    </source>
</evidence>